<gene>
    <name evidence="1" type="ORF">GTOL_11069</name>
</gene>
<sequence>MIIKTAQMGIPFVVSRSGLTGMGHTIVRKIGLTVIGRIMGKCYLLFTGQH</sequence>
<protein>
    <submittedName>
        <fullName evidence="1">Uncharacterized protein</fullName>
    </submittedName>
</protein>
<dbReference type="Pfam" id="PF02634">
    <property type="entry name" value="FdhD-NarQ"/>
    <property type="match status" value="1"/>
</dbReference>
<dbReference type="Proteomes" id="UP000742786">
    <property type="component" value="Unassembled WGS sequence"/>
</dbReference>
<dbReference type="AlphaFoldDB" id="A0A916J3B6"/>
<dbReference type="SUPFAM" id="SSF53927">
    <property type="entry name" value="Cytidine deaminase-like"/>
    <property type="match status" value="1"/>
</dbReference>
<evidence type="ECO:0000313" key="2">
    <source>
        <dbReference type="Proteomes" id="UP000742786"/>
    </source>
</evidence>
<evidence type="ECO:0000313" key="1">
    <source>
        <dbReference type="EMBL" id="CAG4883187.1"/>
    </source>
</evidence>
<dbReference type="GO" id="GO:0016783">
    <property type="term" value="F:sulfurtransferase activity"/>
    <property type="evidence" value="ECO:0007669"/>
    <property type="project" value="InterPro"/>
</dbReference>
<dbReference type="EMBL" id="CAJQUM010000001">
    <property type="protein sequence ID" value="CAG4883187.1"/>
    <property type="molecule type" value="Genomic_DNA"/>
</dbReference>
<dbReference type="InterPro" id="IPR003786">
    <property type="entry name" value="FdhD"/>
</dbReference>
<organism evidence="1 2">
    <name type="scientific">Georgfuchsia toluolica</name>
    <dbReference type="NCBI Taxonomy" id="424218"/>
    <lineage>
        <taxon>Bacteria</taxon>
        <taxon>Pseudomonadati</taxon>
        <taxon>Pseudomonadota</taxon>
        <taxon>Betaproteobacteria</taxon>
        <taxon>Nitrosomonadales</taxon>
        <taxon>Sterolibacteriaceae</taxon>
        <taxon>Georgfuchsia</taxon>
    </lineage>
</organism>
<dbReference type="InterPro" id="IPR016193">
    <property type="entry name" value="Cytidine_deaminase-like"/>
</dbReference>
<keyword evidence="2" id="KW-1185">Reference proteome</keyword>
<comment type="caution">
    <text evidence="1">The sequence shown here is derived from an EMBL/GenBank/DDBJ whole genome shotgun (WGS) entry which is preliminary data.</text>
</comment>
<name>A0A916J3B6_9PROT</name>
<accession>A0A916J3B6</accession>
<dbReference type="Gene3D" id="3.40.140.10">
    <property type="entry name" value="Cytidine Deaminase, domain 2"/>
    <property type="match status" value="1"/>
</dbReference>
<proteinExistence type="predicted"/>
<reference evidence="1" key="1">
    <citation type="submission" date="2021-04" db="EMBL/GenBank/DDBJ databases">
        <authorList>
            <person name="Hornung B."/>
        </authorList>
    </citation>
    <scope>NUCLEOTIDE SEQUENCE</scope>
    <source>
        <strain evidence="1">G5G6</strain>
    </source>
</reference>